<proteinExistence type="predicted"/>
<keyword evidence="1" id="KW-0472">Membrane</keyword>
<organism evidence="2 3">
    <name type="scientific">Wickerhamomyces mucosus</name>
    <dbReference type="NCBI Taxonomy" id="1378264"/>
    <lineage>
        <taxon>Eukaryota</taxon>
        <taxon>Fungi</taxon>
        <taxon>Dikarya</taxon>
        <taxon>Ascomycota</taxon>
        <taxon>Saccharomycotina</taxon>
        <taxon>Saccharomycetes</taxon>
        <taxon>Phaffomycetales</taxon>
        <taxon>Wickerhamomycetaceae</taxon>
        <taxon>Wickerhamomyces</taxon>
    </lineage>
</organism>
<feature type="transmembrane region" description="Helical" evidence="1">
    <location>
        <begin position="101"/>
        <end position="122"/>
    </location>
</feature>
<dbReference type="AlphaFoldDB" id="A0A9P8PJ02"/>
<evidence type="ECO:0000313" key="3">
    <source>
        <dbReference type="Proteomes" id="UP000769528"/>
    </source>
</evidence>
<reference evidence="2" key="1">
    <citation type="journal article" date="2021" name="Open Biol.">
        <title>Shared evolutionary footprints suggest mitochondrial oxidative damage underlies multiple complex I losses in fungi.</title>
        <authorList>
            <person name="Schikora-Tamarit M.A."/>
            <person name="Marcet-Houben M."/>
            <person name="Nosek J."/>
            <person name="Gabaldon T."/>
        </authorList>
    </citation>
    <scope>NUCLEOTIDE SEQUENCE</scope>
    <source>
        <strain evidence="2">CBS6341</strain>
    </source>
</reference>
<keyword evidence="3" id="KW-1185">Reference proteome</keyword>
<sequence length="135" mass="14471">MILRNGHSLDLVDYYVVIADVVVVQPVVDHFAVDGDEGEVAFVEFEVTVVVNSAEVEPNSIVKYLVPNAGVDCTVDVADVVDAVVEVDVDVADADERQPKAVAHLLFVVAVVVAAVAAAYNIGSELNFDRRFVES</sequence>
<keyword evidence="1" id="KW-0812">Transmembrane</keyword>
<name>A0A9P8PJ02_9ASCO</name>
<accession>A0A9P8PJ02</accession>
<keyword evidence="1" id="KW-1133">Transmembrane helix</keyword>
<gene>
    <name evidence="2" type="ORF">WICMUC_003921</name>
</gene>
<reference evidence="2" key="2">
    <citation type="submission" date="2021-01" db="EMBL/GenBank/DDBJ databases">
        <authorList>
            <person name="Schikora-Tamarit M.A."/>
        </authorList>
    </citation>
    <scope>NUCLEOTIDE SEQUENCE</scope>
    <source>
        <strain evidence="2">CBS6341</strain>
    </source>
</reference>
<dbReference type="Proteomes" id="UP000769528">
    <property type="component" value="Unassembled WGS sequence"/>
</dbReference>
<protein>
    <submittedName>
        <fullName evidence="2">Uncharacterized protein</fullName>
    </submittedName>
</protein>
<dbReference type="EMBL" id="JAEUBF010001057">
    <property type="protein sequence ID" value="KAH3673088.1"/>
    <property type="molecule type" value="Genomic_DNA"/>
</dbReference>
<evidence type="ECO:0000313" key="2">
    <source>
        <dbReference type="EMBL" id="KAH3673088.1"/>
    </source>
</evidence>
<comment type="caution">
    <text evidence="2">The sequence shown here is derived from an EMBL/GenBank/DDBJ whole genome shotgun (WGS) entry which is preliminary data.</text>
</comment>
<evidence type="ECO:0000256" key="1">
    <source>
        <dbReference type="SAM" id="Phobius"/>
    </source>
</evidence>